<dbReference type="EC" id="2.4.1.150" evidence="12"/>
<gene>
    <name evidence="24" type="primary">Gcnt3</name>
    <name evidence="24" type="ORF">N1851_010701</name>
</gene>
<dbReference type="AlphaFoldDB" id="A0AA47MZF6"/>
<evidence type="ECO:0000256" key="13">
    <source>
        <dbReference type="ARBA" id="ARBA00038912"/>
    </source>
</evidence>
<evidence type="ECO:0000256" key="12">
    <source>
        <dbReference type="ARBA" id="ARBA00038907"/>
    </source>
</evidence>
<keyword evidence="6" id="KW-0735">Signal-anchor</keyword>
<evidence type="ECO:0000256" key="17">
    <source>
        <dbReference type="ARBA" id="ARBA00047621"/>
    </source>
</evidence>
<evidence type="ECO:0000256" key="6">
    <source>
        <dbReference type="ARBA" id="ARBA00022968"/>
    </source>
</evidence>
<comment type="catalytic activity">
    <reaction evidence="17">
        <text>a beta-D-Gal-(1-&gt;4)-beta-D-GlcNAc-(1-&gt;3)-beta-D-Gal-(1-&gt;4)-beta-D-GlcNAc derivative + UDP-N-acetyl-alpha-D-glucosamine = a beta-D-Gal-(1-&gt;4)-beta-D-GlcNAc-(1-&gt;3)-[beta-D-GlcNAc-(1-&gt;6)]-beta-D-Gal-(1-&gt;4)-N-acetyl-beta-D-GlcNAc derivative + UDP + H(+)</text>
        <dbReference type="Rhea" id="RHEA:54820"/>
        <dbReference type="ChEBI" id="CHEBI:15378"/>
        <dbReference type="ChEBI" id="CHEBI:57705"/>
        <dbReference type="ChEBI" id="CHEBI:58223"/>
        <dbReference type="ChEBI" id="CHEBI:138371"/>
        <dbReference type="ChEBI" id="CHEBI:138372"/>
        <dbReference type="EC" id="2.4.1.150"/>
    </reaction>
</comment>
<comment type="similarity">
    <text evidence="11">Belongs to the glycosyltransferase 14 family.</text>
</comment>
<evidence type="ECO:0000256" key="9">
    <source>
        <dbReference type="ARBA" id="ARBA00023157"/>
    </source>
</evidence>
<evidence type="ECO:0000256" key="14">
    <source>
        <dbReference type="ARBA" id="ARBA00038948"/>
    </source>
</evidence>
<evidence type="ECO:0000256" key="4">
    <source>
        <dbReference type="ARBA" id="ARBA00022679"/>
    </source>
</evidence>
<evidence type="ECO:0000256" key="15">
    <source>
        <dbReference type="ARBA" id="ARBA00039292"/>
    </source>
</evidence>
<evidence type="ECO:0000256" key="10">
    <source>
        <dbReference type="ARBA" id="ARBA00023180"/>
    </source>
</evidence>
<dbReference type="Proteomes" id="UP001174136">
    <property type="component" value="Unassembled WGS sequence"/>
</dbReference>
<keyword evidence="3" id="KW-0328">Glycosyltransferase</keyword>
<protein>
    <recommendedName>
        <fullName evidence="15">Beta-1,3-galactosyl-O-glycosyl-glycoprotein beta-1,6-N-acetylglucosaminyltransferase 3</fullName>
        <ecNumber evidence="14">2.4.1.102</ecNumber>
        <ecNumber evidence="13">2.4.1.148</ecNumber>
        <ecNumber evidence="12">2.4.1.150</ecNumber>
    </recommendedName>
    <alternativeName>
        <fullName evidence="16">C2GnT-mucin type</fullName>
    </alternativeName>
</protein>
<comment type="caution">
    <text evidence="24">The sequence shown here is derived from an EMBL/GenBank/DDBJ whole genome shotgun (WGS) entry which is preliminary data.</text>
</comment>
<proteinExistence type="inferred from homology"/>
<evidence type="ECO:0000256" key="7">
    <source>
        <dbReference type="ARBA" id="ARBA00022989"/>
    </source>
</evidence>
<organism evidence="24 25">
    <name type="scientific">Merluccius polli</name>
    <name type="common">Benguela hake</name>
    <name type="synonym">Merluccius cadenati</name>
    <dbReference type="NCBI Taxonomy" id="89951"/>
    <lineage>
        <taxon>Eukaryota</taxon>
        <taxon>Metazoa</taxon>
        <taxon>Chordata</taxon>
        <taxon>Craniata</taxon>
        <taxon>Vertebrata</taxon>
        <taxon>Euteleostomi</taxon>
        <taxon>Actinopterygii</taxon>
        <taxon>Neopterygii</taxon>
        <taxon>Teleostei</taxon>
        <taxon>Neoteleostei</taxon>
        <taxon>Acanthomorphata</taxon>
        <taxon>Zeiogadaria</taxon>
        <taxon>Gadariae</taxon>
        <taxon>Gadiformes</taxon>
        <taxon>Gadoidei</taxon>
        <taxon>Merlucciidae</taxon>
        <taxon>Merluccius</taxon>
    </lineage>
</organism>
<feature type="compositionally biased region" description="Basic and acidic residues" evidence="23">
    <location>
        <begin position="164"/>
        <end position="181"/>
    </location>
</feature>
<dbReference type="PANTHER" id="PTHR19297:SF81">
    <property type="entry name" value="BETA-1,3-GALACTOSYL-O-GLYCOSYL-GLYCOPROTEIN BETA-1,6-N-ACETYLGLUCOSAMINYLTRANSFERASE 3"/>
    <property type="match status" value="1"/>
</dbReference>
<dbReference type="InterPro" id="IPR003406">
    <property type="entry name" value="Glyco_trans_14"/>
</dbReference>
<evidence type="ECO:0000256" key="23">
    <source>
        <dbReference type="SAM" id="MobiDB-lite"/>
    </source>
</evidence>
<evidence type="ECO:0000256" key="1">
    <source>
        <dbReference type="ARBA" id="ARBA00004323"/>
    </source>
</evidence>
<evidence type="ECO:0000313" key="24">
    <source>
        <dbReference type="EMBL" id="KAK0148847.1"/>
    </source>
</evidence>
<dbReference type="EC" id="2.4.1.102" evidence="14"/>
<dbReference type="GO" id="GO:0003829">
    <property type="term" value="F:beta-1,3-galactosyl-O-glycosyl-glycoprotein beta-1,6-N-acetylglucosaminyltransferase activity"/>
    <property type="evidence" value="ECO:0007669"/>
    <property type="project" value="UniProtKB-EC"/>
</dbReference>
<evidence type="ECO:0000256" key="16">
    <source>
        <dbReference type="ARBA" id="ARBA00041719"/>
    </source>
</evidence>
<dbReference type="EC" id="2.4.1.148" evidence="13"/>
<comment type="catalytic activity">
    <reaction evidence="19">
        <text>a 3-O-[beta-D-galactosyl-(1-&gt;3)-N-acetyl-alpha-D-galactosaminyl]-L-threonyl-[protein] + UDP-N-acetyl-alpha-D-glucosamine = a 3-O-{beta-D-galactosyl-(1-&gt;3)-[N-acetyl-beta-D-glucosaminyl-(1-&gt;6)]-N-acetyl-alpha-D-galactosaminyl}-L-threonyl-[protein] + UDP + H(+)</text>
        <dbReference type="Rhea" id="RHEA:56216"/>
        <dbReference type="Rhea" id="RHEA-COMP:13923"/>
        <dbReference type="Rhea" id="RHEA-COMP:14420"/>
        <dbReference type="ChEBI" id="CHEBI:15378"/>
        <dbReference type="ChEBI" id="CHEBI:57705"/>
        <dbReference type="ChEBI" id="CHEBI:58223"/>
        <dbReference type="ChEBI" id="CHEBI:137950"/>
        <dbReference type="ChEBI" id="CHEBI:139607"/>
        <dbReference type="EC" id="2.4.1.102"/>
    </reaction>
</comment>
<keyword evidence="10" id="KW-0325">Glycoprotein</keyword>
<evidence type="ECO:0000256" key="8">
    <source>
        <dbReference type="ARBA" id="ARBA00023136"/>
    </source>
</evidence>
<reference evidence="24" key="1">
    <citation type="journal article" date="2023" name="Front. Mar. Sci.">
        <title>A new Merluccius polli reference genome to investigate the effects of global change in West African waters.</title>
        <authorList>
            <person name="Mateo J.L."/>
            <person name="Blanco-Fernandez C."/>
            <person name="Garcia-Vazquez E."/>
            <person name="Machado-Schiaffino G."/>
        </authorList>
    </citation>
    <scope>NUCLEOTIDE SEQUENCE</scope>
    <source>
        <strain evidence="24">C29</strain>
        <tissue evidence="24">Fin</tissue>
    </source>
</reference>
<dbReference type="GO" id="GO:0008109">
    <property type="term" value="F:N-acetyllactosaminide beta-1,6-N-acetylglucosaminyltransferase activity"/>
    <property type="evidence" value="ECO:0007669"/>
    <property type="project" value="UniProtKB-EC"/>
</dbReference>
<dbReference type="EMBL" id="JAOPHQ010001994">
    <property type="protein sequence ID" value="KAK0148847.1"/>
    <property type="molecule type" value="Genomic_DNA"/>
</dbReference>
<keyword evidence="25" id="KW-1185">Reference proteome</keyword>
<evidence type="ECO:0000313" key="25">
    <source>
        <dbReference type="Proteomes" id="UP001174136"/>
    </source>
</evidence>
<dbReference type="GO" id="GO:0000139">
    <property type="term" value="C:Golgi membrane"/>
    <property type="evidence" value="ECO:0007669"/>
    <property type="project" value="UniProtKB-SubCell"/>
</dbReference>
<keyword evidence="5" id="KW-0812">Transmembrane</keyword>
<sequence>MIYVACKTCPVCKAIQPHKQRLVGERKRFVEDGKAYKARVKKHCNSSHVVDSSFKMLDRLAALGYFPLLLLGKKNKSSYTAQVFGSMQMQLDPSLQEDLQSVYAKVLKYMEFVVLDLVPYEDGNYDVAGQDDQGTQSGDGVGMEREQEMVPEEGAGTQSSDVVGMEREQEGRKENKDEKMVKSRRKRKHQTESRAKGSARNPVGPLWSVRVGERCGPILTACGLFVKFFFSGFPARNGFQDLQEIEGKEGNPLPFLHDDITEQMDVRHHVLLNLLLDDAPQVLQHDNCLAEEVVGGFSHNSLCKFKLLHCAQRQLDGRTGSFWCYRPHHLSPKRPHFTPQVAIVTCTLINLLLFKNDTVSVIDPPIPPEYLEDLPGCLAIIKGDLDGATYNLDRLRRSSTTELETLPGNWYPKVAEDCTAYITRRGFITVPLSAEEQDFPIAYSMVIHEKVGMFERLLRALYRPQNIYCVHVDKKSSRDFLDNVTAIVSCFPNVFIASKLESVVYASWSRVQADLNCMEDLLRSPVPWRYLLNTCGSDFPIKTNGEMVRALRALNGRNSIESEATEDHKRDRWRYRHEVNDQGMVVRTGVEKSPPPISTPMYQGNAYFVVTREFVRHVTGDQDQGIRAFLGWEADTYSPDEHLWATLQRMPSVPGSTPPNPKYDESDMRALARLVKWGYLEGDVARGAPYPPCRGAHRRSVCLYGVGDLPWLFRQLHLMANKFDPEVDDVSIRCIEAYLHVKARWRQFGANGDGHAALL</sequence>
<evidence type="ECO:0000256" key="5">
    <source>
        <dbReference type="ARBA" id="ARBA00022692"/>
    </source>
</evidence>
<dbReference type="PANTHER" id="PTHR19297">
    <property type="entry name" value="GLYCOSYLTRANSFERASE 14 FAMILY MEMBER"/>
    <property type="match status" value="1"/>
</dbReference>
<comment type="catalytic activity">
    <reaction evidence="20">
        <text>a 3-O-[N-acetyl-beta-D-glucosaminyl-(1-&gt;3)-N-acetyl-alpha-D-galactosaminyl]-L-threonyl-[protein] + UDP-N-acetyl-alpha-D-glucosamine = 3-O-[N-acetyl-beta-D-glucosaminyl-(1-&gt;3)-[N-acetyl-beta-D-glucosaminyl-(1-&gt;6)]-N-acetyl-alpha-D-galactosaminyl]-L-threonyl-[protein] + UDP + H(+)</text>
        <dbReference type="Rhea" id="RHEA:56192"/>
        <dbReference type="Rhea" id="RHEA-COMP:11692"/>
        <dbReference type="Rhea" id="RHEA-COMP:14413"/>
        <dbReference type="ChEBI" id="CHEBI:15378"/>
        <dbReference type="ChEBI" id="CHEBI:57705"/>
        <dbReference type="ChEBI" id="CHEBI:58223"/>
        <dbReference type="ChEBI" id="CHEBI:87080"/>
        <dbReference type="ChEBI" id="CHEBI:139580"/>
        <dbReference type="EC" id="2.4.1.148"/>
    </reaction>
</comment>
<comment type="subcellular location">
    <subcellularLocation>
        <location evidence="1">Golgi apparatus membrane</location>
        <topology evidence="1">Single-pass type II membrane protein</topology>
    </subcellularLocation>
</comment>
<evidence type="ECO:0000256" key="19">
    <source>
        <dbReference type="ARBA" id="ARBA00049870"/>
    </source>
</evidence>
<evidence type="ECO:0000256" key="2">
    <source>
        <dbReference type="ARBA" id="ARBA00004922"/>
    </source>
</evidence>
<comment type="pathway">
    <text evidence="2">Protein modification; protein glycosylation.</text>
</comment>
<dbReference type="GO" id="GO:0047225">
    <property type="term" value="F:acetylgalactosaminyl-O-glycosyl-glycoprotein beta-1,6-N-acetylglucosaminyltransferase activity"/>
    <property type="evidence" value="ECO:0007669"/>
    <property type="project" value="UniProtKB-EC"/>
</dbReference>
<comment type="function">
    <text evidence="22">Glycosyltransferase that can synthesize all known mucin beta 6 N-acetylglucosaminides. Mediates core 2 and core 4 O-glycan branching, 2 important steps in mucin-type biosynthesis. Also has I-branching enzyme activity by converting linear into branched poly-N-acetyllactosaminoglycans, leading to introduce the blood group I antigen during embryonic development.</text>
</comment>
<dbReference type="Pfam" id="PF02485">
    <property type="entry name" value="Branch"/>
    <property type="match status" value="1"/>
</dbReference>
<keyword evidence="4" id="KW-0808">Transferase</keyword>
<comment type="catalytic activity">
    <reaction evidence="21">
        <text>a 3-O-[beta-D-galactosyl-(1-&gt;3)-N-acetyl-alpha-D-galactosaminyl]-L-seryl-[protein] + UDP-N-acetyl-alpha-D-glucosamine = 3-O-{beta-D-galactosyl-(1-&gt;3)-[N-acetyl-beta-D-glucosaminyl-(1-&gt;6)]-N-acetyl-alpha-D-galactosaminyl}-L-seryl-[protein] + UDP + H(+)</text>
        <dbReference type="Rhea" id="RHEA:56212"/>
        <dbReference type="Rhea" id="RHEA-COMP:13922"/>
        <dbReference type="Rhea" id="RHEA-COMP:14419"/>
        <dbReference type="ChEBI" id="CHEBI:15378"/>
        <dbReference type="ChEBI" id="CHEBI:57705"/>
        <dbReference type="ChEBI" id="CHEBI:58223"/>
        <dbReference type="ChEBI" id="CHEBI:137949"/>
        <dbReference type="ChEBI" id="CHEBI:139605"/>
        <dbReference type="EC" id="2.4.1.102"/>
    </reaction>
</comment>
<comment type="catalytic activity">
    <reaction evidence="18">
        <text>3-O-[N-acetyl-beta-D-glucosaminyl-(1-&gt;3)-N-acetyl-alpha-D-galactosaminyl]-L-seryl-[protein] + UDP-N-acetyl-alpha-D-glucosamine = 3-O-[N-acetyl-beta-D-glucosaminyl-(1-&gt;3)-[N-acetyl-beta-D-glucosaminyl-(1-&gt;6)]-N-acetyl-alpha-D-galactosaminyl]-L-seryl-[protein] + UDP + H(+)</text>
        <dbReference type="Rhea" id="RHEA:56188"/>
        <dbReference type="Rhea" id="RHEA-COMP:11691"/>
        <dbReference type="Rhea" id="RHEA-COMP:14412"/>
        <dbReference type="ChEBI" id="CHEBI:15378"/>
        <dbReference type="ChEBI" id="CHEBI:57705"/>
        <dbReference type="ChEBI" id="CHEBI:58223"/>
        <dbReference type="ChEBI" id="CHEBI:87079"/>
        <dbReference type="ChEBI" id="CHEBI:139581"/>
        <dbReference type="EC" id="2.4.1.148"/>
    </reaction>
</comment>
<evidence type="ECO:0000256" key="18">
    <source>
        <dbReference type="ARBA" id="ARBA00048927"/>
    </source>
</evidence>
<accession>A0AA47MZF6</accession>
<feature type="region of interest" description="Disordered" evidence="23">
    <location>
        <begin position="126"/>
        <end position="200"/>
    </location>
</feature>
<keyword evidence="9" id="KW-1015">Disulfide bond</keyword>
<keyword evidence="8" id="KW-0472">Membrane</keyword>
<keyword evidence="7" id="KW-1133">Transmembrane helix</keyword>
<evidence type="ECO:0000256" key="11">
    <source>
        <dbReference type="ARBA" id="ARBA00038150"/>
    </source>
</evidence>
<evidence type="ECO:0000256" key="3">
    <source>
        <dbReference type="ARBA" id="ARBA00022676"/>
    </source>
</evidence>
<evidence type="ECO:0000256" key="22">
    <source>
        <dbReference type="ARBA" id="ARBA00055416"/>
    </source>
</evidence>
<evidence type="ECO:0000256" key="21">
    <source>
        <dbReference type="ARBA" id="ARBA00049911"/>
    </source>
</evidence>
<evidence type="ECO:0000256" key="20">
    <source>
        <dbReference type="ARBA" id="ARBA00049876"/>
    </source>
</evidence>
<name>A0AA47MZF6_MERPO</name>